<reference evidence="3" key="1">
    <citation type="submission" date="2019-04" db="EMBL/GenBank/DDBJ databases">
        <title>Evolution of Biomass-Degrading Anaerobic Consortia Revealed by Metagenomics.</title>
        <authorList>
            <person name="Peng X."/>
        </authorList>
    </citation>
    <scope>NUCLEOTIDE SEQUENCE</scope>
    <source>
        <strain evidence="3">SIG240</strain>
    </source>
</reference>
<comment type="caution">
    <text evidence="3">The sequence shown here is derived from an EMBL/GenBank/DDBJ whole genome shotgun (WGS) entry which is preliminary data.</text>
</comment>
<evidence type="ECO:0000256" key="2">
    <source>
        <dbReference type="SAM" id="Phobius"/>
    </source>
</evidence>
<keyword evidence="2" id="KW-0812">Transmembrane</keyword>
<dbReference type="GO" id="GO:0015628">
    <property type="term" value="P:protein secretion by the type II secretion system"/>
    <property type="evidence" value="ECO:0007669"/>
    <property type="project" value="InterPro"/>
</dbReference>
<dbReference type="Gene3D" id="3.30.700.10">
    <property type="entry name" value="Glycoprotein, Type 4 Pilin"/>
    <property type="match status" value="1"/>
</dbReference>
<dbReference type="PRINTS" id="PR00813">
    <property type="entry name" value="BCTERIALGSPG"/>
</dbReference>
<organism evidence="3 4">
    <name type="scientific">Selenomonas ruminantium</name>
    <dbReference type="NCBI Taxonomy" id="971"/>
    <lineage>
        <taxon>Bacteria</taxon>
        <taxon>Bacillati</taxon>
        <taxon>Bacillota</taxon>
        <taxon>Negativicutes</taxon>
        <taxon>Selenomonadales</taxon>
        <taxon>Selenomonadaceae</taxon>
        <taxon>Selenomonas</taxon>
    </lineage>
</organism>
<dbReference type="AlphaFoldDB" id="A0A927ZSF9"/>
<dbReference type="GO" id="GO:0015627">
    <property type="term" value="C:type II protein secretion system complex"/>
    <property type="evidence" value="ECO:0007669"/>
    <property type="project" value="InterPro"/>
</dbReference>
<dbReference type="InterPro" id="IPR012902">
    <property type="entry name" value="N_methyl_site"/>
</dbReference>
<feature type="transmembrane region" description="Helical" evidence="2">
    <location>
        <begin position="6"/>
        <end position="29"/>
    </location>
</feature>
<evidence type="ECO:0000313" key="4">
    <source>
        <dbReference type="Proteomes" id="UP000761380"/>
    </source>
</evidence>
<dbReference type="EMBL" id="SVBY01000023">
    <property type="protein sequence ID" value="MBE6092423.1"/>
    <property type="molecule type" value="Genomic_DNA"/>
</dbReference>
<proteinExistence type="predicted"/>
<evidence type="ECO:0000313" key="3">
    <source>
        <dbReference type="EMBL" id="MBE6092423.1"/>
    </source>
</evidence>
<keyword evidence="1" id="KW-0488">Methylation</keyword>
<dbReference type="Proteomes" id="UP000761380">
    <property type="component" value="Unassembled WGS sequence"/>
</dbReference>
<accession>A0A927ZSF9</accession>
<protein>
    <submittedName>
        <fullName evidence="3">Prepilin-type N-terminal cleavage/methylation domain-containing protein</fullName>
    </submittedName>
</protein>
<dbReference type="InterPro" id="IPR045584">
    <property type="entry name" value="Pilin-like"/>
</dbReference>
<dbReference type="Pfam" id="PF07963">
    <property type="entry name" value="N_methyl"/>
    <property type="match status" value="1"/>
</dbReference>
<dbReference type="RefSeq" id="WP_303816086.1">
    <property type="nucleotide sequence ID" value="NZ_CAMOFN010000022.1"/>
</dbReference>
<dbReference type="SUPFAM" id="SSF54523">
    <property type="entry name" value="Pili subunits"/>
    <property type="match status" value="1"/>
</dbReference>
<dbReference type="NCBIfam" id="TIGR02532">
    <property type="entry name" value="IV_pilin_GFxxxE"/>
    <property type="match status" value="1"/>
</dbReference>
<dbReference type="InterPro" id="IPR000983">
    <property type="entry name" value="Bac_GSPG_pilin"/>
</dbReference>
<name>A0A927ZSF9_SELRU</name>
<keyword evidence="2" id="KW-1133">Transmembrane helix</keyword>
<sequence length="133" mass="14117">MSESKQAGFSLIGVLVALAIIGLMAAVAVPRFTSTIMTANTAKVQSDLTTLDAAIAVYELEKGYAPAKIEDLADYVNDLNSLKPPKGDCRLKEGKTITLKATDTYSLRKRTEDGIGGVRAICADHTAGEFGHE</sequence>
<gene>
    <name evidence="3" type="ORF">E7201_04490</name>
</gene>
<evidence type="ECO:0000256" key="1">
    <source>
        <dbReference type="ARBA" id="ARBA00022481"/>
    </source>
</evidence>
<keyword evidence="2" id="KW-0472">Membrane</keyword>